<dbReference type="Ensembl" id="ENSTMTT00000025954.1">
    <property type="protein sequence ID" value="ENSTMTP00000025066.1"/>
    <property type="gene ID" value="ENSTMTG00000018238.1"/>
</dbReference>
<reference evidence="3" key="1">
    <citation type="submission" date="2025-08" db="UniProtKB">
        <authorList>
            <consortium name="Ensembl"/>
        </authorList>
    </citation>
    <scope>IDENTIFICATION</scope>
</reference>
<accession>A0A674JTC7</accession>
<dbReference type="InParanoid" id="A0A674JTC7"/>
<dbReference type="Proteomes" id="UP000472274">
    <property type="component" value="Unplaced"/>
</dbReference>
<feature type="region of interest" description="Disordered" evidence="2">
    <location>
        <begin position="83"/>
        <end position="163"/>
    </location>
</feature>
<dbReference type="InterPro" id="IPR006804">
    <property type="entry name" value="BCL7"/>
</dbReference>
<evidence type="ECO:0000256" key="2">
    <source>
        <dbReference type="SAM" id="MobiDB-lite"/>
    </source>
</evidence>
<organism evidence="3 4">
    <name type="scientific">Terrapene triunguis</name>
    <name type="common">Three-toed box turtle</name>
    <dbReference type="NCBI Taxonomy" id="2587831"/>
    <lineage>
        <taxon>Eukaryota</taxon>
        <taxon>Metazoa</taxon>
        <taxon>Chordata</taxon>
        <taxon>Craniata</taxon>
        <taxon>Vertebrata</taxon>
        <taxon>Euteleostomi</taxon>
        <taxon>Archelosauria</taxon>
        <taxon>Testudinata</taxon>
        <taxon>Testudines</taxon>
        <taxon>Cryptodira</taxon>
        <taxon>Durocryptodira</taxon>
        <taxon>Testudinoidea</taxon>
        <taxon>Emydidae</taxon>
        <taxon>Terrapene</taxon>
    </lineage>
</organism>
<evidence type="ECO:0000313" key="3">
    <source>
        <dbReference type="Ensembl" id="ENSTMTP00000025066.1"/>
    </source>
</evidence>
<sequence>MSGRTVRAETRSRAKDDIKKVMAAIEKVRRWEKRWVTVGDTSLRIYKWVPIVDPRDEVREGLGARLSQPHPYCATLALPFQPPPPIWRPSLPPRSLPLPAGEAAPGRQRGEAQGPGEEGARAQPPGQPRPPHAGPEWYVSGGGGDPGVRDVGSSGAPAASPAQ</sequence>
<feature type="compositionally biased region" description="Low complexity" evidence="2">
    <location>
        <begin position="149"/>
        <end position="163"/>
    </location>
</feature>
<name>A0A674JTC7_9SAUR</name>
<gene>
    <name evidence="3" type="primary">BCL7C</name>
</gene>
<comment type="similarity">
    <text evidence="1">Belongs to the BCL7 family.</text>
</comment>
<dbReference type="PANTHER" id="PTHR12767">
    <property type="entry name" value="BCL7 RELATED"/>
    <property type="match status" value="1"/>
</dbReference>
<dbReference type="GeneTree" id="ENSGT00390000002172"/>
<proteinExistence type="inferred from homology"/>
<feature type="compositionally biased region" description="Pro residues" evidence="2">
    <location>
        <begin position="83"/>
        <end position="96"/>
    </location>
</feature>
<evidence type="ECO:0000256" key="1">
    <source>
        <dbReference type="ARBA" id="ARBA00010326"/>
    </source>
</evidence>
<protein>
    <submittedName>
        <fullName evidence="3">BAF chromatin remodeling complex subunit BCL7C</fullName>
    </submittedName>
</protein>
<dbReference type="AlphaFoldDB" id="A0A674JTC7"/>
<reference evidence="3" key="2">
    <citation type="submission" date="2025-09" db="UniProtKB">
        <authorList>
            <consortium name="Ensembl"/>
        </authorList>
    </citation>
    <scope>IDENTIFICATION</scope>
</reference>
<keyword evidence="4" id="KW-1185">Reference proteome</keyword>
<dbReference type="GO" id="GO:0016514">
    <property type="term" value="C:SWI/SNF complex"/>
    <property type="evidence" value="ECO:0007669"/>
    <property type="project" value="Ensembl"/>
</dbReference>
<dbReference type="Pfam" id="PF04714">
    <property type="entry name" value="BCL_N"/>
    <property type="match status" value="1"/>
</dbReference>
<evidence type="ECO:0000313" key="4">
    <source>
        <dbReference type="Proteomes" id="UP000472274"/>
    </source>
</evidence>
<dbReference type="PANTHER" id="PTHR12767:SF10">
    <property type="entry name" value="B-CELL CLL_LYMPHOMA 7 PROTEIN FAMILY MEMBER C"/>
    <property type="match status" value="1"/>
</dbReference>